<dbReference type="InterPro" id="IPR052624">
    <property type="entry name" value="CRIM1"/>
</dbReference>
<dbReference type="PROSITE" id="PS01208">
    <property type="entry name" value="VWFC_1"/>
    <property type="match status" value="1"/>
</dbReference>
<dbReference type="SUPFAM" id="SSF57603">
    <property type="entry name" value="FnI-like domain"/>
    <property type="match status" value="1"/>
</dbReference>
<sequence>MTSLLPLDASSFICKRVRHFAWVPLPLCSLPKHFYNTHAHRFPAALASRVHKSIVFKYTRRFMVSSSAQYYDGIDDIDDATVCVFDGVKYLDQEEWKPDSCTSCRCYLGNTVCDTEECPDLECRSQKYIPLGKCCPVCAEDEAVFGPEETVSPTTSLTNKLRFDMVRLNFYEKCVDLKWKDLENCS</sequence>
<keyword evidence="2" id="KW-0176">Collagen</keyword>
<dbReference type="PROSITE" id="PS50184">
    <property type="entry name" value="VWFC_2"/>
    <property type="match status" value="1"/>
</dbReference>
<dbReference type="AlphaFoldDB" id="A0AAV4N067"/>
<reference evidence="2 3" key="1">
    <citation type="submission" date="2021-06" db="EMBL/GenBank/DDBJ databases">
        <title>Caerostris extrusa draft genome.</title>
        <authorList>
            <person name="Kono N."/>
            <person name="Arakawa K."/>
        </authorList>
    </citation>
    <scope>NUCLEOTIDE SEQUENCE [LARGE SCALE GENOMIC DNA]</scope>
</reference>
<accession>A0AAV4N067</accession>
<dbReference type="Gene3D" id="6.20.200.20">
    <property type="match status" value="1"/>
</dbReference>
<dbReference type="PANTHER" id="PTHR46439:SF1">
    <property type="entry name" value="CYSTEINE-RICH MOTOR NEURON 1 PROTEIN"/>
    <property type="match status" value="1"/>
</dbReference>
<evidence type="ECO:0000259" key="1">
    <source>
        <dbReference type="PROSITE" id="PS50184"/>
    </source>
</evidence>
<dbReference type="InterPro" id="IPR001007">
    <property type="entry name" value="VWF_dom"/>
</dbReference>
<dbReference type="EMBL" id="BPLR01020389">
    <property type="protein sequence ID" value="GIX78130.1"/>
    <property type="molecule type" value="Genomic_DNA"/>
</dbReference>
<dbReference type="PANTHER" id="PTHR46439">
    <property type="entry name" value="CYSTEINE-RICH MOTOR NEURON 1 PROTEIN"/>
    <property type="match status" value="1"/>
</dbReference>
<protein>
    <submittedName>
        <fullName evidence="2">Collagen alpha-1(II) chain</fullName>
    </submittedName>
</protein>
<comment type="caution">
    <text evidence="2">The sequence shown here is derived from an EMBL/GenBank/DDBJ whole genome shotgun (WGS) entry which is preliminary data.</text>
</comment>
<dbReference type="GO" id="GO:0005886">
    <property type="term" value="C:plasma membrane"/>
    <property type="evidence" value="ECO:0007669"/>
    <property type="project" value="TreeGrafter"/>
</dbReference>
<dbReference type="Pfam" id="PF00093">
    <property type="entry name" value="VWC"/>
    <property type="match status" value="1"/>
</dbReference>
<evidence type="ECO:0000313" key="2">
    <source>
        <dbReference type="EMBL" id="GIX78130.1"/>
    </source>
</evidence>
<evidence type="ECO:0000313" key="3">
    <source>
        <dbReference type="Proteomes" id="UP001054945"/>
    </source>
</evidence>
<dbReference type="GO" id="GO:0005581">
    <property type="term" value="C:collagen trimer"/>
    <property type="evidence" value="ECO:0007669"/>
    <property type="project" value="UniProtKB-KW"/>
</dbReference>
<proteinExistence type="predicted"/>
<keyword evidence="3" id="KW-1185">Reference proteome</keyword>
<dbReference type="Proteomes" id="UP001054945">
    <property type="component" value="Unassembled WGS sequence"/>
</dbReference>
<organism evidence="2 3">
    <name type="scientific">Caerostris extrusa</name>
    <name type="common">Bark spider</name>
    <name type="synonym">Caerostris bankana</name>
    <dbReference type="NCBI Taxonomy" id="172846"/>
    <lineage>
        <taxon>Eukaryota</taxon>
        <taxon>Metazoa</taxon>
        <taxon>Ecdysozoa</taxon>
        <taxon>Arthropoda</taxon>
        <taxon>Chelicerata</taxon>
        <taxon>Arachnida</taxon>
        <taxon>Araneae</taxon>
        <taxon>Araneomorphae</taxon>
        <taxon>Entelegynae</taxon>
        <taxon>Araneoidea</taxon>
        <taxon>Araneidae</taxon>
        <taxon>Caerostris</taxon>
    </lineage>
</organism>
<dbReference type="SMART" id="SM00214">
    <property type="entry name" value="VWC"/>
    <property type="match status" value="1"/>
</dbReference>
<feature type="domain" description="VWFC" evidence="1">
    <location>
        <begin position="81"/>
        <end position="139"/>
    </location>
</feature>
<gene>
    <name evidence="2" type="primary">col2a1</name>
    <name evidence="2" type="ORF">CEXT_288031</name>
</gene>
<name>A0AAV4N067_CAEEX</name>